<keyword evidence="11 16" id="KW-0067">ATP-binding</keyword>
<feature type="binding site" evidence="16">
    <location>
        <begin position="109"/>
        <end position="112"/>
    </location>
    <ligand>
        <name>substrate</name>
    </ligand>
</feature>
<dbReference type="SUPFAM" id="SSF53067">
    <property type="entry name" value="Actin-like ATPase domain"/>
    <property type="match status" value="2"/>
</dbReference>
<dbReference type="HAMAP" id="MF_01274">
    <property type="entry name" value="Pantothen_kinase_3"/>
    <property type="match status" value="1"/>
</dbReference>
<gene>
    <name evidence="16 17" type="primary">coaX</name>
    <name evidence="17" type="ordered locus">BN4_11822</name>
</gene>
<dbReference type="GO" id="GO:0004594">
    <property type="term" value="F:pantothenate kinase activity"/>
    <property type="evidence" value="ECO:0007669"/>
    <property type="project" value="UniProtKB-UniRule"/>
</dbReference>
<dbReference type="RefSeq" id="WP_015415101.1">
    <property type="nucleotide sequence ID" value="NC_020409.1"/>
</dbReference>
<feature type="binding site" evidence="16">
    <location>
        <position position="102"/>
    </location>
    <ligand>
        <name>substrate</name>
    </ligand>
</feature>
<keyword evidence="7 16" id="KW-0963">Cytoplasm</keyword>
<dbReference type="BioCyc" id="DPIE1322246:BN4_RS09135-MONOMER"/>
<dbReference type="GO" id="GO:0005737">
    <property type="term" value="C:cytoplasm"/>
    <property type="evidence" value="ECO:0007669"/>
    <property type="project" value="UniProtKB-SubCell"/>
</dbReference>
<evidence type="ECO:0000256" key="7">
    <source>
        <dbReference type="ARBA" id="ARBA00022490"/>
    </source>
</evidence>
<evidence type="ECO:0000313" key="18">
    <source>
        <dbReference type="Proteomes" id="UP000011724"/>
    </source>
</evidence>
<comment type="catalytic activity">
    <reaction evidence="1 16">
        <text>(R)-pantothenate + ATP = (R)-4'-phosphopantothenate + ADP + H(+)</text>
        <dbReference type="Rhea" id="RHEA:16373"/>
        <dbReference type="ChEBI" id="CHEBI:10986"/>
        <dbReference type="ChEBI" id="CHEBI:15378"/>
        <dbReference type="ChEBI" id="CHEBI:29032"/>
        <dbReference type="ChEBI" id="CHEBI:30616"/>
        <dbReference type="ChEBI" id="CHEBI:456216"/>
        <dbReference type="EC" id="2.7.1.33"/>
    </reaction>
</comment>
<dbReference type="PANTHER" id="PTHR34265:SF1">
    <property type="entry name" value="TYPE III PANTOTHENATE KINASE"/>
    <property type="match status" value="1"/>
</dbReference>
<feature type="binding site" evidence="16">
    <location>
        <position position="188"/>
    </location>
    <ligand>
        <name>substrate</name>
    </ligand>
</feature>
<keyword evidence="18" id="KW-1185">Reference proteome</keyword>
<dbReference type="HOGENOM" id="CLU_066627_1_1_7"/>
<dbReference type="Gene3D" id="3.30.420.40">
    <property type="match status" value="2"/>
</dbReference>
<dbReference type="InterPro" id="IPR043129">
    <property type="entry name" value="ATPase_NBD"/>
</dbReference>
<evidence type="ECO:0000256" key="4">
    <source>
        <dbReference type="ARBA" id="ARBA00005225"/>
    </source>
</evidence>
<feature type="binding site" evidence="16">
    <location>
        <begin position="8"/>
        <end position="15"/>
    </location>
    <ligand>
        <name>ATP</name>
        <dbReference type="ChEBI" id="CHEBI:30616"/>
    </ligand>
</feature>
<sequence>MGTTLLFDAGNTNTKICLADEKGLGTSYTLPTRPANTADDWGIKIEAILAREGVTSRDVEACVISSVVPPLDPLISSMARRFFDCDALFAGRTLKIALENCYARPEQVGADILVGCLAARMMHESENIIVIDFGTATTLACVKGSAFKGGLICPGVLSSTAALASGTAKLPKVDLEIHNKTLSWGTTTEECLNQGLVFGFGSMVDGLVEKLSEKMEDPFVVATGGLARNVAQVSRRIDQIRPELVMEGLWLAYSNHE</sequence>
<comment type="subunit">
    <text evidence="5 16">Homodimer.</text>
</comment>
<evidence type="ECO:0000256" key="6">
    <source>
        <dbReference type="ARBA" id="ARBA00012102"/>
    </source>
</evidence>
<feature type="binding site" evidence="16">
    <location>
        <position position="135"/>
    </location>
    <ligand>
        <name>ATP</name>
        <dbReference type="ChEBI" id="CHEBI:30616"/>
    </ligand>
</feature>
<dbReference type="Pfam" id="PF03309">
    <property type="entry name" value="Pan_kinase"/>
    <property type="match status" value="1"/>
</dbReference>
<dbReference type="UniPathway" id="UPA00241">
    <property type="reaction ID" value="UER00352"/>
</dbReference>
<evidence type="ECO:0000256" key="1">
    <source>
        <dbReference type="ARBA" id="ARBA00001206"/>
    </source>
</evidence>
<comment type="cofactor">
    <cofactor evidence="16">
        <name>NH4(+)</name>
        <dbReference type="ChEBI" id="CHEBI:28938"/>
    </cofactor>
    <cofactor evidence="16">
        <name>K(+)</name>
        <dbReference type="ChEBI" id="CHEBI:29103"/>
    </cofactor>
    <text evidence="16">A monovalent cation. Ammonium or potassium.</text>
</comment>
<dbReference type="NCBIfam" id="NF009855">
    <property type="entry name" value="PRK13321.1"/>
    <property type="match status" value="1"/>
</dbReference>
<dbReference type="STRING" id="1322246.BN4_11822"/>
<dbReference type="CDD" id="cd24015">
    <property type="entry name" value="ASKHA_NBD_PanK-III"/>
    <property type="match status" value="1"/>
</dbReference>
<keyword evidence="9 16" id="KW-0547">Nucleotide-binding</keyword>
<name>M1WSR7_PSEP2</name>
<evidence type="ECO:0000313" key="17">
    <source>
        <dbReference type="EMBL" id="CCH49057.1"/>
    </source>
</evidence>
<dbReference type="GO" id="GO:0046872">
    <property type="term" value="F:metal ion binding"/>
    <property type="evidence" value="ECO:0007669"/>
    <property type="project" value="UniProtKB-KW"/>
</dbReference>
<comment type="similarity">
    <text evidence="14 16">Belongs to the type III pantothenate kinase family.</text>
</comment>
<keyword evidence="8 16" id="KW-0808">Transferase</keyword>
<organism evidence="17 18">
    <name type="scientific">Pseudodesulfovibrio piezophilus (strain DSM 21447 / JCM 15486 / C1TLV30)</name>
    <name type="common">Desulfovibrio piezophilus</name>
    <dbReference type="NCBI Taxonomy" id="1322246"/>
    <lineage>
        <taxon>Bacteria</taxon>
        <taxon>Pseudomonadati</taxon>
        <taxon>Thermodesulfobacteriota</taxon>
        <taxon>Desulfovibrionia</taxon>
        <taxon>Desulfovibrionales</taxon>
        <taxon>Desulfovibrionaceae</taxon>
    </lineage>
</organism>
<evidence type="ECO:0000256" key="15">
    <source>
        <dbReference type="ARBA" id="ARBA00040883"/>
    </source>
</evidence>
<proteinExistence type="inferred from homology"/>
<comment type="cofactor">
    <cofactor evidence="2">
        <name>K(+)</name>
        <dbReference type="ChEBI" id="CHEBI:29103"/>
    </cofactor>
</comment>
<feature type="active site" description="Proton acceptor" evidence="16">
    <location>
        <position position="111"/>
    </location>
</feature>
<reference evidence="17 18" key="1">
    <citation type="journal article" date="2013" name="PLoS ONE">
        <title>The first genomic and proteomic characterization of a deep-sea sulfate reducer: insights into the piezophilic lifestyle of Desulfovibrio piezophilus.</title>
        <authorList>
            <person name="Pradel N."/>
            <person name="Ji B."/>
            <person name="Gimenez G."/>
            <person name="Talla E."/>
            <person name="Lenoble P."/>
            <person name="Garel M."/>
            <person name="Tamburini C."/>
            <person name="Fourquet P."/>
            <person name="Lebrun R."/>
            <person name="Bertin P."/>
            <person name="Denis Y."/>
            <person name="Pophillat M."/>
            <person name="Barbe V."/>
            <person name="Ollivier B."/>
            <person name="Dolla A."/>
        </authorList>
    </citation>
    <scope>NUCLEOTIDE SEQUENCE [LARGE SCALE GENOMIC DNA]</scope>
    <source>
        <strain evidence="18">DSM 10523 / SB164P1</strain>
    </source>
</reference>
<keyword evidence="10 16" id="KW-0418">Kinase</keyword>
<evidence type="ECO:0000256" key="11">
    <source>
        <dbReference type="ARBA" id="ARBA00022840"/>
    </source>
</evidence>
<evidence type="ECO:0000256" key="9">
    <source>
        <dbReference type="ARBA" id="ARBA00022741"/>
    </source>
</evidence>
<dbReference type="PATRIC" id="fig|879567.3.peg.1918"/>
<evidence type="ECO:0000256" key="16">
    <source>
        <dbReference type="HAMAP-Rule" id="MF_01274"/>
    </source>
</evidence>
<evidence type="ECO:0000256" key="2">
    <source>
        <dbReference type="ARBA" id="ARBA00001958"/>
    </source>
</evidence>
<keyword evidence="13 16" id="KW-0173">Coenzyme A biosynthesis</keyword>
<comment type="function">
    <text evidence="16">Catalyzes the phosphorylation of pantothenate (Pan), the first step in CoA biosynthesis.</text>
</comment>
<dbReference type="GO" id="GO:0015937">
    <property type="term" value="P:coenzyme A biosynthetic process"/>
    <property type="evidence" value="ECO:0007669"/>
    <property type="project" value="UniProtKB-UniRule"/>
</dbReference>
<comment type="subcellular location">
    <subcellularLocation>
        <location evidence="3 16">Cytoplasm</location>
    </subcellularLocation>
</comment>
<dbReference type="EC" id="2.7.1.33" evidence="6 16"/>
<dbReference type="PANTHER" id="PTHR34265">
    <property type="entry name" value="TYPE III PANTOTHENATE KINASE"/>
    <property type="match status" value="1"/>
</dbReference>
<evidence type="ECO:0000256" key="3">
    <source>
        <dbReference type="ARBA" id="ARBA00004496"/>
    </source>
</evidence>
<dbReference type="EMBL" id="FO203427">
    <property type="protein sequence ID" value="CCH49057.1"/>
    <property type="molecule type" value="Genomic_DNA"/>
</dbReference>
<dbReference type="KEGG" id="dpi:BN4_11822"/>
<evidence type="ECO:0000256" key="10">
    <source>
        <dbReference type="ARBA" id="ARBA00022777"/>
    </source>
</evidence>
<dbReference type="InterPro" id="IPR004619">
    <property type="entry name" value="Type_III_PanK"/>
</dbReference>
<reference evidence="18" key="2">
    <citation type="journal article" date="2013" name="Stand. Genomic Sci.">
        <title>Complete genome sequence of Desulfocapsa sulfexigens, a marine deltaproteobacterium specialized in disproportionating inorganic sulfur compounds.</title>
        <authorList>
            <person name="Finster K.W."/>
            <person name="Kjeldsen K.U."/>
            <person name="Kube M."/>
            <person name="Reinhardt R."/>
            <person name="Mussmann M."/>
            <person name="Amann R."/>
            <person name="Schreiber L."/>
        </authorList>
    </citation>
    <scope>NUCLEOTIDE SEQUENCE [LARGE SCALE GENOMIC DNA]</scope>
    <source>
        <strain evidence="18">DSM 10523 / SB164P1</strain>
    </source>
</reference>
<evidence type="ECO:0000256" key="5">
    <source>
        <dbReference type="ARBA" id="ARBA00011738"/>
    </source>
</evidence>
<dbReference type="AlphaFoldDB" id="M1WSR7"/>
<comment type="pathway">
    <text evidence="4 16">Cofactor biosynthesis; coenzyme A biosynthesis; CoA from (R)-pantothenate: step 1/5.</text>
</comment>
<evidence type="ECO:0000256" key="13">
    <source>
        <dbReference type="ARBA" id="ARBA00022993"/>
    </source>
</evidence>
<dbReference type="eggNOG" id="COG1521">
    <property type="taxonomic scope" value="Bacteria"/>
</dbReference>
<dbReference type="NCBIfam" id="TIGR00671">
    <property type="entry name" value="baf"/>
    <property type="match status" value="1"/>
</dbReference>
<keyword evidence="12 16" id="KW-0630">Potassium</keyword>
<accession>M1WSR7</accession>
<protein>
    <recommendedName>
        <fullName evidence="15 16">Type III pantothenate kinase</fullName>
        <ecNumber evidence="6 16">2.7.1.33</ecNumber>
    </recommendedName>
    <alternativeName>
        <fullName evidence="16">PanK-III</fullName>
    </alternativeName>
    <alternativeName>
        <fullName evidence="16">Pantothenic acid kinase</fullName>
    </alternativeName>
</protein>
<evidence type="ECO:0000256" key="12">
    <source>
        <dbReference type="ARBA" id="ARBA00022958"/>
    </source>
</evidence>
<evidence type="ECO:0000256" key="8">
    <source>
        <dbReference type="ARBA" id="ARBA00022679"/>
    </source>
</evidence>
<keyword evidence="16" id="KW-0479">Metal-binding</keyword>
<dbReference type="Proteomes" id="UP000011724">
    <property type="component" value="Chromosome"/>
</dbReference>
<dbReference type="OrthoDB" id="9804707at2"/>
<dbReference type="GO" id="GO:0005524">
    <property type="term" value="F:ATP binding"/>
    <property type="evidence" value="ECO:0007669"/>
    <property type="project" value="UniProtKB-UniRule"/>
</dbReference>
<feature type="binding site" evidence="16">
    <location>
        <position position="132"/>
    </location>
    <ligand>
        <name>K(+)</name>
        <dbReference type="ChEBI" id="CHEBI:29103"/>
    </ligand>
</feature>
<evidence type="ECO:0000256" key="14">
    <source>
        <dbReference type="ARBA" id="ARBA00038036"/>
    </source>
</evidence>